<accession>A0A557SU12</accession>
<reference evidence="1 2" key="1">
    <citation type="journal article" date="2019" name="Front. Microbiol.">
        <title>Ammonia Oxidation by the Arctic Terrestrial Thaumarchaeote Candidatus Nitrosocosmicus arcticus Is Stimulated by Increasing Temperatures.</title>
        <authorList>
            <person name="Alves R.J.E."/>
            <person name="Kerou M."/>
            <person name="Zappe A."/>
            <person name="Bittner R."/>
            <person name="Abby S.S."/>
            <person name="Schmidt H.A."/>
            <person name="Pfeifer K."/>
            <person name="Schleper C."/>
        </authorList>
    </citation>
    <scope>NUCLEOTIDE SEQUENCE [LARGE SCALE GENOMIC DNA]</scope>
    <source>
        <strain evidence="1 2">Kfb</strain>
    </source>
</reference>
<protein>
    <submittedName>
        <fullName evidence="1">Uncharacterized protein</fullName>
    </submittedName>
</protein>
<organism evidence="1 2">
    <name type="scientific">Candidatus Nitrosocosmicus arcticus</name>
    <dbReference type="NCBI Taxonomy" id="2035267"/>
    <lineage>
        <taxon>Archaea</taxon>
        <taxon>Nitrososphaerota</taxon>
        <taxon>Nitrososphaeria</taxon>
        <taxon>Nitrososphaerales</taxon>
        <taxon>Nitrososphaeraceae</taxon>
        <taxon>Candidatus Nitrosocosmicus</taxon>
    </lineage>
</organism>
<name>A0A557SU12_9ARCH</name>
<sequence>MVWKWNHIYLPIQAMVLEEYELFSKNKFPCLFLNYNGKYSGYLVSEVFLLFSKDYFTLGKADPQHIPKYGNCLVRIPNTCNSKCISRGLSDEESKVKTIQAWNGYRPPIQLLTKEFRTG</sequence>
<evidence type="ECO:0000313" key="2">
    <source>
        <dbReference type="Proteomes" id="UP000315289"/>
    </source>
</evidence>
<evidence type="ECO:0000313" key="1">
    <source>
        <dbReference type="EMBL" id="TVP40086.1"/>
    </source>
</evidence>
<proteinExistence type="predicted"/>
<comment type="caution">
    <text evidence="1">The sequence shown here is derived from an EMBL/GenBank/DDBJ whole genome shotgun (WGS) entry which is preliminary data.</text>
</comment>
<dbReference type="AlphaFoldDB" id="A0A557SU12"/>
<dbReference type="Proteomes" id="UP000315289">
    <property type="component" value="Unassembled WGS sequence"/>
</dbReference>
<keyword evidence="2" id="KW-1185">Reference proteome</keyword>
<dbReference type="EMBL" id="VOAH01000010">
    <property type="protein sequence ID" value="TVP40086.1"/>
    <property type="molecule type" value="Genomic_DNA"/>
</dbReference>
<gene>
    <name evidence="1" type="ORF">NARC_100149</name>
</gene>